<gene>
    <name evidence="1" type="ORF">HNQ39_000044</name>
</gene>
<dbReference type="Proteomes" id="UP000520814">
    <property type="component" value="Unassembled WGS sequence"/>
</dbReference>
<name>A0A7W9SKH1_ARMRO</name>
<dbReference type="EMBL" id="JACHGW010000001">
    <property type="protein sequence ID" value="MBB6048282.1"/>
    <property type="molecule type" value="Genomic_DNA"/>
</dbReference>
<evidence type="ECO:0000313" key="1">
    <source>
        <dbReference type="EMBL" id="MBB6048282.1"/>
    </source>
</evidence>
<proteinExistence type="predicted"/>
<dbReference type="RefSeq" id="WP_246385260.1">
    <property type="nucleotide sequence ID" value="NZ_JACHGW010000001.1"/>
</dbReference>
<reference evidence="1 2" key="1">
    <citation type="submission" date="2020-08" db="EMBL/GenBank/DDBJ databases">
        <title>Genomic Encyclopedia of Type Strains, Phase IV (KMG-IV): sequencing the most valuable type-strain genomes for metagenomic binning, comparative biology and taxonomic classification.</title>
        <authorList>
            <person name="Goeker M."/>
        </authorList>
    </citation>
    <scope>NUCLEOTIDE SEQUENCE [LARGE SCALE GENOMIC DNA]</scope>
    <source>
        <strain evidence="1 2">DSM 23562</strain>
    </source>
</reference>
<sequence length="156" mass="17361">MEDYSTDSLPSLAIARSVLKSSPTCDLEDNWRQSCSDYSRDPLIGSYAYAGGVAPFDTEEGWDWYRTLGNQNPTLLLSIFYADQRVKPFTGKGIDPKNCSPDFSDCRMPTRVIRVRLDGSASTSPVQTHGEGSYLMTWNLLFVSDPHNNPKGVTPK</sequence>
<evidence type="ECO:0000313" key="2">
    <source>
        <dbReference type="Proteomes" id="UP000520814"/>
    </source>
</evidence>
<protein>
    <submittedName>
        <fullName evidence="1">Uncharacterized protein</fullName>
    </submittedName>
</protein>
<accession>A0A7W9SKH1</accession>
<organism evidence="1 2">
    <name type="scientific">Armatimonas rosea</name>
    <dbReference type="NCBI Taxonomy" id="685828"/>
    <lineage>
        <taxon>Bacteria</taxon>
        <taxon>Bacillati</taxon>
        <taxon>Armatimonadota</taxon>
        <taxon>Armatimonadia</taxon>
        <taxon>Armatimonadales</taxon>
        <taxon>Armatimonadaceae</taxon>
        <taxon>Armatimonas</taxon>
    </lineage>
</organism>
<keyword evidence="2" id="KW-1185">Reference proteome</keyword>
<dbReference type="AlphaFoldDB" id="A0A7W9SKH1"/>
<comment type="caution">
    <text evidence="1">The sequence shown here is derived from an EMBL/GenBank/DDBJ whole genome shotgun (WGS) entry which is preliminary data.</text>
</comment>